<dbReference type="AlphaFoldDB" id="K3Y401"/>
<evidence type="ECO:0000313" key="1">
    <source>
        <dbReference type="EnsemblPlants" id="KQL08997"/>
    </source>
</evidence>
<reference evidence="2" key="1">
    <citation type="journal article" date="2012" name="Nat. Biotechnol.">
        <title>Reference genome sequence of the model plant Setaria.</title>
        <authorList>
            <person name="Bennetzen J.L."/>
            <person name="Schmutz J."/>
            <person name="Wang H."/>
            <person name="Percifield R."/>
            <person name="Hawkins J."/>
            <person name="Pontaroli A.C."/>
            <person name="Estep M."/>
            <person name="Feng L."/>
            <person name="Vaughn J.N."/>
            <person name="Grimwood J."/>
            <person name="Jenkins J."/>
            <person name="Barry K."/>
            <person name="Lindquist E."/>
            <person name="Hellsten U."/>
            <person name="Deshpande S."/>
            <person name="Wang X."/>
            <person name="Wu X."/>
            <person name="Mitros T."/>
            <person name="Triplett J."/>
            <person name="Yang X."/>
            <person name="Ye C.Y."/>
            <person name="Mauro-Herrera M."/>
            <person name="Wang L."/>
            <person name="Li P."/>
            <person name="Sharma M."/>
            <person name="Sharma R."/>
            <person name="Ronald P.C."/>
            <person name="Panaud O."/>
            <person name="Kellogg E.A."/>
            <person name="Brutnell T.P."/>
            <person name="Doust A.N."/>
            <person name="Tuskan G.A."/>
            <person name="Rokhsar D."/>
            <person name="Devos K.M."/>
        </authorList>
    </citation>
    <scope>NUCLEOTIDE SEQUENCE [LARGE SCALE GENOMIC DNA]</scope>
    <source>
        <strain evidence="2">cv. Yugu1</strain>
    </source>
</reference>
<dbReference type="EnsemblPlants" id="KQL08997">
    <property type="protein sequence ID" value="KQL08997"/>
    <property type="gene ID" value="SETIT_008939mg"/>
</dbReference>
<proteinExistence type="predicted"/>
<dbReference type="Gramene" id="KQL08997">
    <property type="protein sequence ID" value="KQL08997"/>
    <property type="gene ID" value="SETIT_008939mg"/>
</dbReference>
<accession>K3Y401</accession>
<dbReference type="HOGENOM" id="CLU_3280457_0_0_1"/>
<dbReference type="EMBL" id="AGNK02002174">
    <property type="status" value="NOT_ANNOTATED_CDS"/>
    <property type="molecule type" value="Genomic_DNA"/>
</dbReference>
<evidence type="ECO:0000313" key="2">
    <source>
        <dbReference type="Proteomes" id="UP000004995"/>
    </source>
</evidence>
<organism evidence="1 2">
    <name type="scientific">Setaria italica</name>
    <name type="common">Foxtail millet</name>
    <name type="synonym">Panicum italicum</name>
    <dbReference type="NCBI Taxonomy" id="4555"/>
    <lineage>
        <taxon>Eukaryota</taxon>
        <taxon>Viridiplantae</taxon>
        <taxon>Streptophyta</taxon>
        <taxon>Embryophyta</taxon>
        <taxon>Tracheophyta</taxon>
        <taxon>Spermatophyta</taxon>
        <taxon>Magnoliopsida</taxon>
        <taxon>Liliopsida</taxon>
        <taxon>Poales</taxon>
        <taxon>Poaceae</taxon>
        <taxon>PACMAD clade</taxon>
        <taxon>Panicoideae</taxon>
        <taxon>Panicodae</taxon>
        <taxon>Paniceae</taxon>
        <taxon>Cenchrinae</taxon>
        <taxon>Setaria</taxon>
    </lineage>
</organism>
<keyword evidence="2" id="KW-1185">Reference proteome</keyword>
<sequence>MCSLGQAGADPGAAEPPDSIPRRIFCRGIGFHGRAATAAAK</sequence>
<dbReference type="InParanoid" id="K3Y401"/>
<protein>
    <submittedName>
        <fullName evidence="1">Uncharacterized protein</fullName>
    </submittedName>
</protein>
<reference evidence="1" key="2">
    <citation type="submission" date="2018-08" db="UniProtKB">
        <authorList>
            <consortium name="EnsemblPlants"/>
        </authorList>
    </citation>
    <scope>IDENTIFICATION</scope>
    <source>
        <strain evidence="1">Yugu1</strain>
    </source>
</reference>
<name>K3Y401_SETIT</name>
<dbReference type="Proteomes" id="UP000004995">
    <property type="component" value="Unassembled WGS sequence"/>
</dbReference>